<evidence type="ECO:0000313" key="1">
    <source>
        <dbReference type="EMBL" id="KAK9323189.1"/>
    </source>
</evidence>
<keyword evidence="2" id="KW-1185">Reference proteome</keyword>
<protein>
    <submittedName>
        <fullName evidence="1">Uncharacterized protein</fullName>
    </submittedName>
</protein>
<organism evidence="1 2">
    <name type="scientific">Lipomyces orientalis</name>
    <dbReference type="NCBI Taxonomy" id="1233043"/>
    <lineage>
        <taxon>Eukaryota</taxon>
        <taxon>Fungi</taxon>
        <taxon>Dikarya</taxon>
        <taxon>Ascomycota</taxon>
        <taxon>Saccharomycotina</taxon>
        <taxon>Lipomycetes</taxon>
        <taxon>Lipomycetales</taxon>
        <taxon>Lipomycetaceae</taxon>
        <taxon>Lipomyces</taxon>
    </lineage>
</organism>
<dbReference type="EMBL" id="MU970064">
    <property type="protein sequence ID" value="KAK9323189.1"/>
    <property type="molecule type" value="Genomic_DNA"/>
</dbReference>
<reference evidence="2" key="1">
    <citation type="journal article" date="2024" name="Front. Bioeng. Biotechnol.">
        <title>Genome-scale model development and genomic sequencing of the oleaginous clade Lipomyces.</title>
        <authorList>
            <person name="Czajka J.J."/>
            <person name="Han Y."/>
            <person name="Kim J."/>
            <person name="Mondo S.J."/>
            <person name="Hofstad B.A."/>
            <person name="Robles A."/>
            <person name="Haridas S."/>
            <person name="Riley R."/>
            <person name="LaButti K."/>
            <person name="Pangilinan J."/>
            <person name="Andreopoulos W."/>
            <person name="Lipzen A."/>
            <person name="Yan J."/>
            <person name="Wang M."/>
            <person name="Ng V."/>
            <person name="Grigoriev I.V."/>
            <person name="Spatafora J.W."/>
            <person name="Magnuson J.K."/>
            <person name="Baker S.E."/>
            <person name="Pomraning K.R."/>
        </authorList>
    </citation>
    <scope>NUCLEOTIDE SEQUENCE [LARGE SCALE GENOMIC DNA]</scope>
    <source>
        <strain evidence="2">CBS 10300</strain>
    </source>
</reference>
<proteinExistence type="predicted"/>
<gene>
    <name evidence="1" type="ORF">V1517DRAFT_338022</name>
</gene>
<accession>A0ACC3TPY2</accession>
<name>A0ACC3TPY2_9ASCO</name>
<evidence type="ECO:0000313" key="2">
    <source>
        <dbReference type="Proteomes" id="UP001489719"/>
    </source>
</evidence>
<dbReference type="Proteomes" id="UP001489719">
    <property type="component" value="Unassembled WGS sequence"/>
</dbReference>
<sequence length="84" mass="9508">MSPLPFSTALVSRLISQSSLSPSFEHYSTMDLQQTEQKQQQQQQQQRLPVSFWNIVSARASEQMWLPSSSSFTAPLNNCLTRCG</sequence>
<comment type="caution">
    <text evidence="1">The sequence shown here is derived from an EMBL/GenBank/DDBJ whole genome shotgun (WGS) entry which is preliminary data.</text>
</comment>